<name>A0A7J8F9D6_MOLMO</name>
<evidence type="ECO:0000313" key="3">
    <source>
        <dbReference type="Proteomes" id="UP000550707"/>
    </source>
</evidence>
<gene>
    <name evidence="2" type="ORF">HJG59_008604</name>
</gene>
<feature type="compositionally biased region" description="Polar residues" evidence="1">
    <location>
        <begin position="1"/>
        <end position="10"/>
    </location>
</feature>
<evidence type="ECO:0000313" key="2">
    <source>
        <dbReference type="EMBL" id="KAF6444313.1"/>
    </source>
</evidence>
<accession>A0A7J8F9D6</accession>
<protein>
    <submittedName>
        <fullName evidence="2">Uncharacterized protein</fullName>
    </submittedName>
</protein>
<dbReference type="Proteomes" id="UP000550707">
    <property type="component" value="Unassembled WGS sequence"/>
</dbReference>
<feature type="compositionally biased region" description="Gly residues" evidence="1">
    <location>
        <begin position="31"/>
        <end position="42"/>
    </location>
</feature>
<feature type="region of interest" description="Disordered" evidence="1">
    <location>
        <begin position="1"/>
        <end position="73"/>
    </location>
</feature>
<feature type="compositionally biased region" description="Low complexity" evidence="1">
    <location>
        <begin position="144"/>
        <end position="154"/>
    </location>
</feature>
<evidence type="ECO:0000256" key="1">
    <source>
        <dbReference type="SAM" id="MobiDB-lite"/>
    </source>
</evidence>
<dbReference type="InParanoid" id="A0A7J8F9D6"/>
<feature type="region of interest" description="Disordered" evidence="1">
    <location>
        <begin position="105"/>
        <end position="154"/>
    </location>
</feature>
<dbReference type="AlphaFoldDB" id="A0A7J8F9D6"/>
<comment type="caution">
    <text evidence="2">The sequence shown here is derived from an EMBL/GenBank/DDBJ whole genome shotgun (WGS) entry which is preliminary data.</text>
</comment>
<keyword evidence="3" id="KW-1185">Reference proteome</keyword>
<proteinExistence type="predicted"/>
<reference evidence="2 3" key="1">
    <citation type="journal article" date="2020" name="Nature">
        <title>Six reference-quality genomes reveal evolution of bat adaptations.</title>
        <authorList>
            <person name="Jebb D."/>
            <person name="Huang Z."/>
            <person name="Pippel M."/>
            <person name="Hughes G.M."/>
            <person name="Lavrichenko K."/>
            <person name="Devanna P."/>
            <person name="Winkler S."/>
            <person name="Jermiin L.S."/>
            <person name="Skirmuntt E.C."/>
            <person name="Katzourakis A."/>
            <person name="Burkitt-Gray L."/>
            <person name="Ray D.A."/>
            <person name="Sullivan K.A.M."/>
            <person name="Roscito J.G."/>
            <person name="Kirilenko B.M."/>
            <person name="Davalos L.M."/>
            <person name="Corthals A.P."/>
            <person name="Power M.L."/>
            <person name="Jones G."/>
            <person name="Ransome R.D."/>
            <person name="Dechmann D.K.N."/>
            <person name="Locatelli A.G."/>
            <person name="Puechmaille S.J."/>
            <person name="Fedrigo O."/>
            <person name="Jarvis E.D."/>
            <person name="Hiller M."/>
            <person name="Vernes S.C."/>
            <person name="Myers E.W."/>
            <person name="Teeling E.C."/>
        </authorList>
    </citation>
    <scope>NUCLEOTIDE SEQUENCE [LARGE SCALE GENOMIC DNA]</scope>
    <source>
        <strain evidence="2">MMolMol1</strain>
        <tissue evidence="2">Muscle</tissue>
    </source>
</reference>
<dbReference type="EMBL" id="JACASF010000012">
    <property type="protein sequence ID" value="KAF6444313.1"/>
    <property type="molecule type" value="Genomic_DNA"/>
</dbReference>
<feature type="compositionally biased region" description="Low complexity" evidence="1">
    <location>
        <begin position="115"/>
        <end position="127"/>
    </location>
</feature>
<organism evidence="2 3">
    <name type="scientific">Molossus molossus</name>
    <name type="common">Pallas' mastiff bat</name>
    <name type="synonym">Vespertilio molossus</name>
    <dbReference type="NCBI Taxonomy" id="27622"/>
    <lineage>
        <taxon>Eukaryota</taxon>
        <taxon>Metazoa</taxon>
        <taxon>Chordata</taxon>
        <taxon>Craniata</taxon>
        <taxon>Vertebrata</taxon>
        <taxon>Euteleostomi</taxon>
        <taxon>Mammalia</taxon>
        <taxon>Eutheria</taxon>
        <taxon>Laurasiatheria</taxon>
        <taxon>Chiroptera</taxon>
        <taxon>Yangochiroptera</taxon>
        <taxon>Molossidae</taxon>
        <taxon>Molossus</taxon>
    </lineage>
</organism>
<feature type="compositionally biased region" description="Basic residues" evidence="1">
    <location>
        <begin position="131"/>
        <end position="143"/>
    </location>
</feature>
<sequence length="154" mass="16226">MGPLLSNSAGCKNPAEGPHGTWKVSIHRAPGGAGPGREGGNRGSALGNRGPGAPPWTSMPSDGAGRTKGIVPPTLRSSKRVICWDPSLLFCRRICTECHGEVRIANTRRASAPERSSTQRTQRTQRTASPRGKHISRAPRRGGVRPAPGPRGSL</sequence>